<keyword evidence="1" id="KW-0472">Membrane</keyword>
<feature type="transmembrane region" description="Helical" evidence="1">
    <location>
        <begin position="71"/>
        <end position="94"/>
    </location>
</feature>
<evidence type="ECO:0000256" key="1">
    <source>
        <dbReference type="SAM" id="Phobius"/>
    </source>
</evidence>
<keyword evidence="1" id="KW-0812">Transmembrane</keyword>
<sequence>MANNRMLMEEYLLMLWGWWTETVEGRGKTTNGHRFNFCSDDAWGREKFRKVEGLKDVKLCKIRRYFVTSRVVLIFNTVDAFCFSRTISFLLLGWG</sequence>
<gene>
    <name evidence="2" type="ORF">Gorai_009239</name>
</gene>
<evidence type="ECO:0000313" key="3">
    <source>
        <dbReference type="Proteomes" id="UP000593578"/>
    </source>
</evidence>
<organism evidence="2 3">
    <name type="scientific">Gossypium raimondii</name>
    <name type="common">Peruvian cotton</name>
    <name type="synonym">Gossypium klotzschianum subsp. raimondii</name>
    <dbReference type="NCBI Taxonomy" id="29730"/>
    <lineage>
        <taxon>Eukaryota</taxon>
        <taxon>Viridiplantae</taxon>
        <taxon>Streptophyta</taxon>
        <taxon>Embryophyta</taxon>
        <taxon>Tracheophyta</taxon>
        <taxon>Spermatophyta</taxon>
        <taxon>Magnoliopsida</taxon>
        <taxon>eudicotyledons</taxon>
        <taxon>Gunneridae</taxon>
        <taxon>Pentapetalae</taxon>
        <taxon>rosids</taxon>
        <taxon>malvids</taxon>
        <taxon>Malvales</taxon>
        <taxon>Malvaceae</taxon>
        <taxon>Malvoideae</taxon>
        <taxon>Gossypium</taxon>
    </lineage>
</organism>
<dbReference type="EMBL" id="JABEZZ010000008">
    <property type="protein sequence ID" value="MBA0592255.1"/>
    <property type="molecule type" value="Genomic_DNA"/>
</dbReference>
<evidence type="ECO:0000313" key="2">
    <source>
        <dbReference type="EMBL" id="MBA0592255.1"/>
    </source>
</evidence>
<dbReference type="Proteomes" id="UP000593578">
    <property type="component" value="Unassembled WGS sequence"/>
</dbReference>
<feature type="non-terminal residue" evidence="2">
    <location>
        <position position="95"/>
    </location>
</feature>
<keyword evidence="1" id="KW-1133">Transmembrane helix</keyword>
<proteinExistence type="predicted"/>
<comment type="caution">
    <text evidence="2">The sequence shown here is derived from an EMBL/GenBank/DDBJ whole genome shotgun (WGS) entry which is preliminary data.</text>
</comment>
<name>A0A7J8PSJ4_GOSRA</name>
<reference evidence="2 3" key="1">
    <citation type="journal article" date="2019" name="Genome Biol. Evol.">
        <title>Insights into the evolution of the New World diploid cottons (Gossypium, subgenus Houzingenia) based on genome sequencing.</title>
        <authorList>
            <person name="Grover C.E."/>
            <person name="Arick M.A. 2nd"/>
            <person name="Thrash A."/>
            <person name="Conover J.L."/>
            <person name="Sanders W.S."/>
            <person name="Peterson D.G."/>
            <person name="Frelichowski J.E."/>
            <person name="Scheffler J.A."/>
            <person name="Scheffler B.E."/>
            <person name="Wendel J.F."/>
        </authorList>
    </citation>
    <scope>NUCLEOTIDE SEQUENCE [LARGE SCALE GENOMIC DNA]</scope>
    <source>
        <strain evidence="2">8</strain>
        <tissue evidence="2">Leaf</tissue>
    </source>
</reference>
<dbReference type="AlphaFoldDB" id="A0A7J8PSJ4"/>
<protein>
    <submittedName>
        <fullName evidence="2">Uncharacterized protein</fullName>
    </submittedName>
</protein>
<accession>A0A7J8PSJ4</accession>